<dbReference type="InterPro" id="IPR001278">
    <property type="entry name" value="Arg-tRNA-ligase"/>
</dbReference>
<dbReference type="EMBL" id="AGQS02005749">
    <property type="protein sequence ID" value="KYF39415.1"/>
    <property type="molecule type" value="Genomic_DNA"/>
</dbReference>
<dbReference type="Pfam" id="PF03485">
    <property type="entry name" value="Arg_tRNA_synt_N"/>
    <property type="match status" value="1"/>
</dbReference>
<evidence type="ECO:0000256" key="2">
    <source>
        <dbReference type="ARBA" id="ARBA00022741"/>
    </source>
</evidence>
<keyword evidence="2 6" id="KW-0547">Nucleotide-binding</keyword>
<feature type="domain" description="Arginyl tRNA synthetase N-terminal" evidence="7">
    <location>
        <begin position="6"/>
        <end position="91"/>
    </location>
</feature>
<name>A0A139XKW1_TOXGO</name>
<dbReference type="SUPFAM" id="SSF52374">
    <property type="entry name" value="Nucleotidylyl transferase"/>
    <property type="match status" value="1"/>
</dbReference>
<dbReference type="GO" id="GO:0004814">
    <property type="term" value="F:arginine-tRNA ligase activity"/>
    <property type="evidence" value="ECO:0007669"/>
    <property type="project" value="InterPro"/>
</dbReference>
<dbReference type="VEuPathDB" id="ToxoDB:TGARI_210840A"/>
<dbReference type="Gene3D" id="3.30.1360.70">
    <property type="entry name" value="Arginyl tRNA synthetase N-terminal domain"/>
    <property type="match status" value="1"/>
</dbReference>
<dbReference type="PANTHER" id="PTHR11956">
    <property type="entry name" value="ARGINYL-TRNA SYNTHETASE"/>
    <property type="match status" value="1"/>
</dbReference>
<dbReference type="Pfam" id="PF00750">
    <property type="entry name" value="tRNA-synt_1d"/>
    <property type="match status" value="1"/>
</dbReference>
<dbReference type="SUPFAM" id="SSF55190">
    <property type="entry name" value="Arginyl-tRNA synthetase (ArgRS), N-terminal 'additional' domain"/>
    <property type="match status" value="1"/>
</dbReference>
<evidence type="ECO:0000256" key="1">
    <source>
        <dbReference type="ARBA" id="ARBA00022598"/>
    </source>
</evidence>
<evidence type="ECO:0000256" key="4">
    <source>
        <dbReference type="ARBA" id="ARBA00023146"/>
    </source>
</evidence>
<sequence length="181" mass="20090">MQALNVQVKEAFRRALAAAFPSVDHAPIITVSKFGDFQCNSAMALFKQKSKEELGVQSPKEAGEKIAAQLKDESLFSNVQASPQGFVTVDISGAWLCKDLKEILKQKGHLQVPHAEKKLRVMVDFSSPNVAKEMHVGHLRSTIIGESICRILAFHGHEVQRINHIGDWGTQFGMLIEYLHS</sequence>
<keyword evidence="6" id="KW-0648">Protein biosynthesis</keyword>
<gene>
    <name evidence="8" type="ORF">TGARI_210840A</name>
</gene>
<dbReference type="GO" id="GO:0005737">
    <property type="term" value="C:cytoplasm"/>
    <property type="evidence" value="ECO:0007669"/>
    <property type="project" value="InterPro"/>
</dbReference>
<dbReference type="PRINTS" id="PR01038">
    <property type="entry name" value="TRNASYNTHARG"/>
</dbReference>
<comment type="similarity">
    <text evidence="6">Belongs to the class-I aminoacyl-tRNA synthetase family.</text>
</comment>
<dbReference type="InterPro" id="IPR001412">
    <property type="entry name" value="aa-tRNA-synth_I_CS"/>
</dbReference>
<dbReference type="InterPro" id="IPR035684">
    <property type="entry name" value="ArgRS_core"/>
</dbReference>
<dbReference type="SMART" id="SM01016">
    <property type="entry name" value="Arg_tRNA_synt_N"/>
    <property type="match status" value="1"/>
</dbReference>
<dbReference type="Gene3D" id="3.40.50.620">
    <property type="entry name" value="HUPs"/>
    <property type="match status" value="1"/>
</dbReference>
<evidence type="ECO:0000313" key="9">
    <source>
        <dbReference type="Proteomes" id="UP000074247"/>
    </source>
</evidence>
<comment type="caution">
    <text evidence="8">The sequence shown here is derived from an EMBL/GenBank/DDBJ whole genome shotgun (WGS) entry which is preliminary data.</text>
</comment>
<evidence type="ECO:0000313" key="8">
    <source>
        <dbReference type="EMBL" id="KYF39415.1"/>
    </source>
</evidence>
<proteinExistence type="inferred from homology"/>
<dbReference type="GO" id="GO:0005524">
    <property type="term" value="F:ATP binding"/>
    <property type="evidence" value="ECO:0007669"/>
    <property type="project" value="UniProtKB-KW"/>
</dbReference>
<organism evidence="8 9">
    <name type="scientific">Toxoplasma gondii ARI</name>
    <dbReference type="NCBI Taxonomy" id="1074872"/>
    <lineage>
        <taxon>Eukaryota</taxon>
        <taxon>Sar</taxon>
        <taxon>Alveolata</taxon>
        <taxon>Apicomplexa</taxon>
        <taxon>Conoidasida</taxon>
        <taxon>Coccidia</taxon>
        <taxon>Eucoccidiorida</taxon>
        <taxon>Eimeriorina</taxon>
        <taxon>Sarcocystidae</taxon>
        <taxon>Toxoplasma</taxon>
    </lineage>
</organism>
<keyword evidence="4 6" id="KW-0030">Aminoacyl-tRNA synthetase</keyword>
<dbReference type="PANTHER" id="PTHR11956:SF5">
    <property type="entry name" value="ARGININE--TRNA LIGASE, CYTOPLASMIC"/>
    <property type="match status" value="1"/>
</dbReference>
<evidence type="ECO:0000259" key="7">
    <source>
        <dbReference type="SMART" id="SM01016"/>
    </source>
</evidence>
<dbReference type="PROSITE" id="PS00178">
    <property type="entry name" value="AA_TRNA_LIGASE_I"/>
    <property type="match status" value="1"/>
</dbReference>
<dbReference type="InterPro" id="IPR005148">
    <property type="entry name" value="Arg-tRNA-synth_N"/>
</dbReference>
<dbReference type="Proteomes" id="UP000074247">
    <property type="component" value="Unassembled WGS sequence"/>
</dbReference>
<keyword evidence="1 6" id="KW-0436">Ligase</keyword>
<dbReference type="AlphaFoldDB" id="A0A139XKW1"/>
<accession>A0A139XKW1</accession>
<feature type="non-terminal residue" evidence="8">
    <location>
        <position position="181"/>
    </location>
</feature>
<keyword evidence="3 6" id="KW-0067">ATP-binding</keyword>
<evidence type="ECO:0000256" key="6">
    <source>
        <dbReference type="RuleBase" id="RU363038"/>
    </source>
</evidence>
<evidence type="ECO:0000256" key="5">
    <source>
        <dbReference type="ARBA" id="ARBA00033033"/>
    </source>
</evidence>
<dbReference type="InterPro" id="IPR036695">
    <property type="entry name" value="Arg-tRNA-synth_N_sf"/>
</dbReference>
<dbReference type="GO" id="GO:0006420">
    <property type="term" value="P:arginyl-tRNA aminoacylation"/>
    <property type="evidence" value="ECO:0007669"/>
    <property type="project" value="InterPro"/>
</dbReference>
<protein>
    <recommendedName>
        <fullName evidence="5">Arginyl-tRNA synthetase</fullName>
    </recommendedName>
</protein>
<reference evidence="8 9" key="1">
    <citation type="journal article" date="2016" name="Nat. Commun.">
        <title>Local admixture of amplified and diversified secreted pathogenesis determinants shapes mosaic Toxoplasma gondii genomes.</title>
        <authorList>
            <person name="Lorenzi H."/>
            <person name="Khan A."/>
            <person name="Behnke M.S."/>
            <person name="Namasivayam S."/>
            <person name="Swapna L.S."/>
            <person name="Hadjithomas M."/>
            <person name="Karamycheva S."/>
            <person name="Pinney D."/>
            <person name="Brunk B.P."/>
            <person name="Ajioka J.W."/>
            <person name="Ajzenberg D."/>
            <person name="Boothroyd J.C."/>
            <person name="Boyle J.P."/>
            <person name="Darde M.L."/>
            <person name="Diaz-Miranda M.A."/>
            <person name="Dubey J.P."/>
            <person name="Fritz H.M."/>
            <person name="Gennari S.M."/>
            <person name="Gregory B.D."/>
            <person name="Kim K."/>
            <person name="Saeij J.P."/>
            <person name="Su C."/>
            <person name="White M.W."/>
            <person name="Zhu X.Q."/>
            <person name="Howe D.K."/>
            <person name="Rosenthal B.M."/>
            <person name="Grigg M.E."/>
            <person name="Parkinson J."/>
            <person name="Liu L."/>
            <person name="Kissinger J.C."/>
            <person name="Roos D.S."/>
            <person name="Sibley L.D."/>
        </authorList>
    </citation>
    <scope>NUCLEOTIDE SEQUENCE [LARGE SCALE GENOMIC DNA]</scope>
    <source>
        <strain evidence="8 9">ARI</strain>
    </source>
</reference>
<dbReference type="InterPro" id="IPR014729">
    <property type="entry name" value="Rossmann-like_a/b/a_fold"/>
</dbReference>
<evidence type="ECO:0000256" key="3">
    <source>
        <dbReference type="ARBA" id="ARBA00022840"/>
    </source>
</evidence>